<evidence type="ECO:0000313" key="8">
    <source>
        <dbReference type="EMBL" id="MDR6892747.1"/>
    </source>
</evidence>
<evidence type="ECO:0000256" key="6">
    <source>
        <dbReference type="RuleBase" id="RU003943"/>
    </source>
</evidence>
<dbReference type="InterPro" id="IPR001626">
    <property type="entry name" value="ABC_TroCD"/>
</dbReference>
<feature type="transmembrane region" description="Helical" evidence="7">
    <location>
        <begin position="178"/>
        <end position="197"/>
    </location>
</feature>
<dbReference type="Proteomes" id="UP001247307">
    <property type="component" value="Unassembled WGS sequence"/>
</dbReference>
<keyword evidence="5 7" id="KW-0472">Membrane</keyword>
<dbReference type="GO" id="GO:0010043">
    <property type="term" value="P:response to zinc ion"/>
    <property type="evidence" value="ECO:0007669"/>
    <property type="project" value="TreeGrafter"/>
</dbReference>
<dbReference type="AlphaFoldDB" id="A0AAE4C712"/>
<comment type="caution">
    <text evidence="8">The sequence shown here is derived from an EMBL/GenBank/DDBJ whole genome shotgun (WGS) entry which is preliminary data.</text>
</comment>
<protein>
    <submittedName>
        <fullName evidence="8">Zinc/manganese transport system permease protein</fullName>
    </submittedName>
</protein>
<comment type="subcellular location">
    <subcellularLocation>
        <location evidence="6">Cell membrane</location>
        <topology evidence="6">Multi-pass membrane protein</topology>
    </subcellularLocation>
    <subcellularLocation>
        <location evidence="1">Membrane</location>
        <topology evidence="1">Multi-pass membrane protein</topology>
    </subcellularLocation>
</comment>
<keyword evidence="3 6" id="KW-0812">Transmembrane</keyword>
<accession>A0AAE4C712</accession>
<dbReference type="RefSeq" id="WP_309852258.1">
    <property type="nucleotide sequence ID" value="NZ_BAAAIU010000004.1"/>
</dbReference>
<evidence type="ECO:0000256" key="7">
    <source>
        <dbReference type="SAM" id="Phobius"/>
    </source>
</evidence>
<evidence type="ECO:0000256" key="5">
    <source>
        <dbReference type="ARBA" id="ARBA00023136"/>
    </source>
</evidence>
<dbReference type="GO" id="GO:0043190">
    <property type="term" value="C:ATP-binding cassette (ABC) transporter complex"/>
    <property type="evidence" value="ECO:0007669"/>
    <property type="project" value="InterPro"/>
</dbReference>
<keyword evidence="4 7" id="KW-1133">Transmembrane helix</keyword>
<evidence type="ECO:0000256" key="2">
    <source>
        <dbReference type="ARBA" id="ARBA00008034"/>
    </source>
</evidence>
<keyword evidence="9" id="KW-1185">Reference proteome</keyword>
<feature type="transmembrane region" description="Helical" evidence="7">
    <location>
        <begin position="225"/>
        <end position="246"/>
    </location>
</feature>
<dbReference type="GO" id="GO:0055085">
    <property type="term" value="P:transmembrane transport"/>
    <property type="evidence" value="ECO:0007669"/>
    <property type="project" value="InterPro"/>
</dbReference>
<dbReference type="InterPro" id="IPR037294">
    <property type="entry name" value="ABC_BtuC-like"/>
</dbReference>
<evidence type="ECO:0000313" key="9">
    <source>
        <dbReference type="Proteomes" id="UP001247307"/>
    </source>
</evidence>
<evidence type="ECO:0000256" key="4">
    <source>
        <dbReference type="ARBA" id="ARBA00022989"/>
    </source>
</evidence>
<name>A0AAE4C712_9MICC</name>
<dbReference type="Gene3D" id="1.10.3470.10">
    <property type="entry name" value="ABC transporter involved in vitamin B12 uptake, BtuC"/>
    <property type="match status" value="1"/>
</dbReference>
<dbReference type="PANTHER" id="PTHR30477">
    <property type="entry name" value="ABC-TRANSPORTER METAL-BINDING PROTEIN"/>
    <property type="match status" value="1"/>
</dbReference>
<gene>
    <name evidence="8" type="ORF">J2S35_001687</name>
</gene>
<sequence length="283" mass="28658">MSWSDVFSFQDYGELLGLLYQSVLAGAVLGVVGGVVGVFVVARGLAFAVHGIAELSFAGAAFALLVGANVVQGSLIGSVVAALAIGALGVKAHERGSVIGVLMPFGLGLGVLFLSLYQGRSANKFSLLTGQIVSVNAAELTTMAVGGALVLAAMAVMWRPLMFASTDPFVAEARGIPVRGLSLAFMLVLGVSVALSIQVVGALLVMALMVTPAAAATLVASRPSLVVALSVVFAMVSVCGGILVALGSRVPISPFVTTISFGIYVVCRLVGKRRRARPAVAGA</sequence>
<organism evidence="8 9">
    <name type="scientific">Falsarthrobacter nasiphocae</name>
    <dbReference type="NCBI Taxonomy" id="189863"/>
    <lineage>
        <taxon>Bacteria</taxon>
        <taxon>Bacillati</taxon>
        <taxon>Actinomycetota</taxon>
        <taxon>Actinomycetes</taxon>
        <taxon>Micrococcales</taxon>
        <taxon>Micrococcaceae</taxon>
        <taxon>Falsarthrobacter</taxon>
    </lineage>
</organism>
<reference evidence="8" key="1">
    <citation type="submission" date="2023-07" db="EMBL/GenBank/DDBJ databases">
        <title>Sequencing the genomes of 1000 actinobacteria strains.</title>
        <authorList>
            <person name="Klenk H.-P."/>
        </authorList>
    </citation>
    <scope>NUCLEOTIDE SEQUENCE</scope>
    <source>
        <strain evidence="8">DSM 13988</strain>
    </source>
</reference>
<feature type="transmembrane region" description="Helical" evidence="7">
    <location>
        <begin position="137"/>
        <end position="158"/>
    </location>
</feature>
<dbReference type="PANTHER" id="PTHR30477:SF0">
    <property type="entry name" value="METAL TRANSPORT SYSTEM MEMBRANE PROTEIN TM_0125-RELATED"/>
    <property type="match status" value="1"/>
</dbReference>
<evidence type="ECO:0000256" key="3">
    <source>
        <dbReference type="ARBA" id="ARBA00022692"/>
    </source>
</evidence>
<dbReference type="SUPFAM" id="SSF81345">
    <property type="entry name" value="ABC transporter involved in vitamin B12 uptake, BtuC"/>
    <property type="match status" value="1"/>
</dbReference>
<evidence type="ECO:0000256" key="1">
    <source>
        <dbReference type="ARBA" id="ARBA00004141"/>
    </source>
</evidence>
<proteinExistence type="inferred from homology"/>
<dbReference type="Pfam" id="PF00950">
    <property type="entry name" value="ABC-3"/>
    <property type="match status" value="1"/>
</dbReference>
<feature type="transmembrane region" description="Helical" evidence="7">
    <location>
        <begin position="252"/>
        <end position="271"/>
    </location>
</feature>
<comment type="similarity">
    <text evidence="2 6">Belongs to the ABC-3 integral membrane protein family.</text>
</comment>
<dbReference type="EMBL" id="JAVDUI010000001">
    <property type="protein sequence ID" value="MDR6892747.1"/>
    <property type="molecule type" value="Genomic_DNA"/>
</dbReference>
<feature type="transmembrane region" description="Helical" evidence="7">
    <location>
        <begin position="20"/>
        <end position="40"/>
    </location>
</feature>
<feature type="transmembrane region" description="Helical" evidence="7">
    <location>
        <begin position="97"/>
        <end position="117"/>
    </location>
</feature>
<keyword evidence="6" id="KW-0813">Transport</keyword>